<evidence type="ECO:0000256" key="3">
    <source>
        <dbReference type="SAM" id="MobiDB-lite"/>
    </source>
</evidence>
<dbReference type="Proteomes" id="UP000002425">
    <property type="component" value="Chromosome"/>
</dbReference>
<reference evidence="4" key="1">
    <citation type="submission" date="2006-03" db="EMBL/GenBank/DDBJ databases">
        <title>Complete sequence of chromosome of Psychrobacter cryohalolentis K5.</title>
        <authorList>
            <consortium name="US DOE Joint Genome Institute"/>
            <person name="Copeland A."/>
            <person name="Lucas S."/>
            <person name="Lapidus A."/>
            <person name="Barry K."/>
            <person name="Detter J.C."/>
            <person name="Glavina del Rio T."/>
            <person name="Hammon N."/>
            <person name="Israni S."/>
            <person name="Dalin E."/>
            <person name="Tice H."/>
            <person name="Pitluck S."/>
            <person name="Brettin T."/>
            <person name="Bruce D."/>
            <person name="Han C."/>
            <person name="Tapia R."/>
            <person name="Sims D.R."/>
            <person name="Gilna P."/>
            <person name="Schmutz J."/>
            <person name="Larimer F."/>
            <person name="Land M."/>
            <person name="Hauser L."/>
            <person name="Kyrpides N."/>
            <person name="Kim E."/>
            <person name="Richardson P."/>
        </authorList>
    </citation>
    <scope>NUCLEOTIDE SEQUENCE</scope>
    <source>
        <strain evidence="4">K5</strain>
    </source>
</reference>
<dbReference type="HOGENOM" id="CLU_017692_2_1_6"/>
<dbReference type="GO" id="GO:0000270">
    <property type="term" value="P:peptidoglycan metabolic process"/>
    <property type="evidence" value="ECO:0007669"/>
    <property type="project" value="TreeGrafter"/>
</dbReference>
<accession>Q1QDN4</accession>
<dbReference type="GO" id="GO:0006508">
    <property type="term" value="P:proteolysis"/>
    <property type="evidence" value="ECO:0007669"/>
    <property type="project" value="InterPro"/>
</dbReference>
<dbReference type="Gene3D" id="3.40.710.10">
    <property type="entry name" value="DD-peptidase/beta-lactamase superfamily"/>
    <property type="match status" value="1"/>
</dbReference>
<dbReference type="InterPro" id="IPR000667">
    <property type="entry name" value="Peptidase_S13"/>
</dbReference>
<keyword evidence="2" id="KW-0378">Hydrolase</keyword>
<feature type="region of interest" description="Disordered" evidence="3">
    <location>
        <begin position="130"/>
        <end position="156"/>
    </location>
</feature>
<dbReference type="eggNOG" id="COG2027">
    <property type="taxonomic scope" value="Bacteria"/>
</dbReference>
<dbReference type="STRING" id="335284.Pcryo_0436"/>
<dbReference type="InterPro" id="IPR012338">
    <property type="entry name" value="Beta-lactam/transpept-like"/>
</dbReference>
<dbReference type="Gene3D" id="3.50.80.20">
    <property type="entry name" value="D-Ala-D-Ala carboxypeptidase C, peptidase S13"/>
    <property type="match status" value="1"/>
</dbReference>
<evidence type="ECO:0000313" key="4">
    <source>
        <dbReference type="EMBL" id="ABE74219.1"/>
    </source>
</evidence>
<keyword evidence="5" id="KW-1185">Reference proteome</keyword>
<feature type="compositionally biased region" description="Low complexity" evidence="3">
    <location>
        <begin position="215"/>
        <end position="228"/>
    </location>
</feature>
<keyword evidence="4" id="KW-0645">Protease</keyword>
<feature type="region of interest" description="Disordered" evidence="3">
    <location>
        <begin position="208"/>
        <end position="235"/>
    </location>
</feature>
<dbReference type="PANTHER" id="PTHR30023:SF0">
    <property type="entry name" value="PENICILLIN-SENSITIVE CARBOXYPEPTIDASE A"/>
    <property type="match status" value="1"/>
</dbReference>
<dbReference type="AlphaFoldDB" id="Q1QDN4"/>
<organism evidence="4 5">
    <name type="scientific">Psychrobacter cryohalolentis (strain ATCC BAA-1226 / DSM 17306 / VKM B-2378 / K5)</name>
    <dbReference type="NCBI Taxonomy" id="335284"/>
    <lineage>
        <taxon>Bacteria</taxon>
        <taxon>Pseudomonadati</taxon>
        <taxon>Pseudomonadota</taxon>
        <taxon>Gammaproteobacteria</taxon>
        <taxon>Moraxellales</taxon>
        <taxon>Moraxellaceae</taxon>
        <taxon>Psychrobacter</taxon>
    </lineage>
</organism>
<comment type="similarity">
    <text evidence="1">Belongs to the peptidase S13 family.</text>
</comment>
<gene>
    <name evidence="4" type="ordered locus">Pcryo_0436</name>
</gene>
<dbReference type="PANTHER" id="PTHR30023">
    <property type="entry name" value="D-ALANYL-D-ALANINE CARBOXYPEPTIDASE"/>
    <property type="match status" value="1"/>
</dbReference>
<dbReference type="SUPFAM" id="SSF56601">
    <property type="entry name" value="beta-lactamase/transpeptidase-like"/>
    <property type="match status" value="1"/>
</dbReference>
<dbReference type="Pfam" id="PF02113">
    <property type="entry name" value="Peptidase_S13"/>
    <property type="match status" value="2"/>
</dbReference>
<dbReference type="GO" id="GO:0004185">
    <property type="term" value="F:serine-type carboxypeptidase activity"/>
    <property type="evidence" value="ECO:0007669"/>
    <property type="project" value="InterPro"/>
</dbReference>
<dbReference type="EMBL" id="CP000323">
    <property type="protein sequence ID" value="ABE74219.1"/>
    <property type="molecule type" value="Genomic_DNA"/>
</dbReference>
<proteinExistence type="inferred from homology"/>
<keyword evidence="4" id="KW-0121">Carboxypeptidase</keyword>
<name>Q1QDN4_PSYCK</name>
<dbReference type="KEGG" id="pcr:Pcryo_0436"/>
<evidence type="ECO:0000256" key="1">
    <source>
        <dbReference type="ARBA" id="ARBA00006096"/>
    </source>
</evidence>
<sequence length="707" mass="77560">MLQLRENSNSCYHSLFLPPDDRLLMRSLVKPTLLRTHNPSIRTTAISQYLQTLKNIGQRLSLLALVVAPTLVPLHLHAALPQEIETALARAHLSAADISIVITPVGDKNASRLPSAVQVIDRKKAVNQLQPASSDEINTDANNSKQKLVRNKQSPKPLANYQSALVTIEKQTIRQHDRQLHAYTDDPYTHQSLMSTPSLLPENVLNTANYSSSQNDNISANGADNNNSDNKKSDSETSIKISFSPLLNHQPDIARTPASTMKLVPSFIALDILGADFVWHTRVYHTGIIIGNTLLGDLIIQGSGDPKMTHERLQQLLYKVKAAGIRHIDGDIIVDSTIFNHVTKDPAAFDNAPLRPYNASPDGFLVNFSTIGIQSYPLNNAQAQLTYTPQLADYKLPSKINIRPSACGQARYSLAPQWQATQLTFDTSLPDNCGNHAFYVAYPDAKDFAARVIKAKWQALDNTLTGNVVAQETPYKNKKSISARGLAALPMSPLPIVSYPSLNLTQQIYDINHFSNNVMTEQVALSIGAYHKPKDETVNPTINKNVDKAINSQHSLYQFGKPATTSYPAALQTINEWWQTHLSTPPPHLTNGSGLCRDCTISAANLSELLTYAYAHPSFNAYVNSLGIAGVSGTILTHSERLPESNAIGRAWIKTGTLNNVTSMAGYVKGLSGQDYVVVGLINNEQALNTYTARTVLDAMLDWTAQH</sequence>
<evidence type="ECO:0000256" key="2">
    <source>
        <dbReference type="ARBA" id="ARBA00022801"/>
    </source>
</evidence>
<protein>
    <submittedName>
        <fullName evidence="4">D-alanyl-D-alanine carboxypeptidase/D-alanyl-D-alanine-endopeptidase</fullName>
    </submittedName>
</protein>
<evidence type="ECO:0000313" key="5">
    <source>
        <dbReference type="Proteomes" id="UP000002425"/>
    </source>
</evidence>